<dbReference type="HOGENOM" id="CLU_3368067_0_0_6"/>
<sequence>MMQSLRMTCDTSELGIPIHRDLLPYTARPGPPDRR</sequence>
<evidence type="ECO:0000313" key="1">
    <source>
        <dbReference type="EMBL" id="CAJ24993.1"/>
    </source>
</evidence>
<dbReference type="EMBL" id="AM039952">
    <property type="protein sequence ID" value="CAJ24993.1"/>
    <property type="molecule type" value="Genomic_DNA"/>
</dbReference>
<protein>
    <submittedName>
        <fullName evidence="1">Uncharacterized protein</fullName>
    </submittedName>
</protein>
<organism evidence="2">
    <name type="scientific">Xanthomonas euvesicatoria pv. vesicatoria (strain 85-10)</name>
    <name type="common">Xanthomonas campestris pv. vesicatoria</name>
    <dbReference type="NCBI Taxonomy" id="316273"/>
    <lineage>
        <taxon>Bacteria</taxon>
        <taxon>Pseudomonadati</taxon>
        <taxon>Pseudomonadota</taxon>
        <taxon>Gammaproteobacteria</taxon>
        <taxon>Lysobacterales</taxon>
        <taxon>Lysobacteraceae</taxon>
        <taxon>Xanthomonas</taxon>
    </lineage>
</organism>
<dbReference type="Proteomes" id="UP000007069">
    <property type="component" value="Chromosome"/>
</dbReference>
<accession>Q3BQH0</accession>
<gene>
    <name evidence="1" type="ordered locus">XCV3262</name>
</gene>
<dbReference type="AlphaFoldDB" id="Q3BQH0"/>
<evidence type="ECO:0000313" key="2">
    <source>
        <dbReference type="Proteomes" id="UP000007069"/>
    </source>
</evidence>
<reference evidence="1 2" key="1">
    <citation type="journal article" date="2005" name="J. Bacteriol.">
        <title>Insights into genome plasticity and pathogenicity of the plant pathogenic Bacterium Xanthomonas campestris pv. vesicatoria revealed by the complete genome sequence.</title>
        <authorList>
            <person name="Thieme F."/>
            <person name="Koebnik R."/>
            <person name="Bekel T."/>
            <person name="Berger C."/>
            <person name="Boch J."/>
            <person name="Buettner D."/>
            <person name="Caldana C."/>
            <person name="Gaigalat L."/>
            <person name="Goesmann A."/>
            <person name="Kay S."/>
            <person name="Kirchner O."/>
            <person name="Lanz C."/>
            <person name="Linke B."/>
            <person name="McHardy A.C."/>
            <person name="Meyer F."/>
            <person name="Mittenhuber G."/>
            <person name="Nies D.H."/>
            <person name="Niesbach-Kloesgen U."/>
            <person name="Patschkowski T."/>
            <person name="Rueckert C."/>
            <person name="Rupp O."/>
            <person name="Schneicker S."/>
            <person name="Schuster S.C."/>
            <person name="Vorhoelter F.J."/>
            <person name="Weber E."/>
            <person name="Puehler A."/>
            <person name="Bonas U."/>
            <person name="Bartels D."/>
            <person name="Kaiser O."/>
        </authorList>
    </citation>
    <scope>NUCLEOTIDE SEQUENCE [LARGE SCALE GENOMIC DNA]</scope>
    <source>
        <strain evidence="1 2">85-10</strain>
    </source>
</reference>
<proteinExistence type="predicted"/>
<dbReference type="KEGG" id="xcv:XCV3262"/>
<name>Q3BQH0_XANE5</name>